<dbReference type="PANTHER" id="PTHR11616:SF240">
    <property type="entry name" value="BLOATED TUBULES, ISOFORM B-RELATED"/>
    <property type="match status" value="1"/>
</dbReference>
<evidence type="ECO:0000313" key="8">
    <source>
        <dbReference type="EMBL" id="OGD72496.1"/>
    </source>
</evidence>
<sequence>MSDEPKLLESGPPAKWNRRSAFILAAIGSAVGLGNVWRFPFVCYENGGGAFLIPYLFAIITAGIPLLILEFSLGHKMASGAPLSFFKARRNSEWVGWLMVLVGFVITAYYAVIMSWCFNYLFQSFSLGWGDDPGGFFTDKLLHLSSGPGELGGLNWPLVAGLALTWIWIYFCIRKGAKSVGKVVLVTVPLPWLLLLILAIRGGTLEGAGAGLNYFLNPDWSKLLDPGVWLAAYGQVFFSFSLAFGVMITYASFLPRKSDINNNAVIIGLSDAATSFLAGLTVFSTLGFLAVGSHHTVAGVMESGPGLVFAVYPTILNQLPFWPGFFAAIFFIMLLTLGIDSAFSLVEASAEAWVNKLGLKRKPVLITVCVIAFAFGLLFATDGGLWWLDIVDNFINKFGLILGGLFECIVLGWLYGARKLREYANRDSEIKIGRWWDFLVKYFTPAILVVTFGMDLVKTVTEPYGGYPDWALFAGGWGVVAAVFVLSFVFMRIHANKNRAPAGEQGGGTGE</sequence>
<dbReference type="AlphaFoldDB" id="A0A1F5EYW8"/>
<dbReference type="STRING" id="1817816.A2Y64_03085"/>
<keyword evidence="4 7" id="KW-1133">Transmembrane helix</keyword>
<feature type="transmembrane region" description="Helical" evidence="7">
    <location>
        <begin position="265"/>
        <end position="291"/>
    </location>
</feature>
<dbReference type="GO" id="GO:0035725">
    <property type="term" value="P:sodium ion transmembrane transport"/>
    <property type="evidence" value="ECO:0007669"/>
    <property type="project" value="TreeGrafter"/>
</dbReference>
<evidence type="ECO:0000256" key="6">
    <source>
        <dbReference type="RuleBase" id="RU003732"/>
    </source>
</evidence>
<comment type="caution">
    <text evidence="8">The sequence shown here is derived from an EMBL/GenBank/DDBJ whole genome shotgun (WGS) entry which is preliminary data.</text>
</comment>
<dbReference type="GO" id="GO:0015293">
    <property type="term" value="F:symporter activity"/>
    <property type="evidence" value="ECO:0007669"/>
    <property type="project" value="UniProtKB-KW"/>
</dbReference>
<feature type="transmembrane region" description="Helical" evidence="7">
    <location>
        <begin position="52"/>
        <end position="73"/>
    </location>
</feature>
<evidence type="ECO:0000256" key="7">
    <source>
        <dbReference type="SAM" id="Phobius"/>
    </source>
</evidence>
<dbReference type="GO" id="GO:0005886">
    <property type="term" value="C:plasma membrane"/>
    <property type="evidence" value="ECO:0007669"/>
    <property type="project" value="TreeGrafter"/>
</dbReference>
<name>A0A1F5EYW8_9BACT</name>
<comment type="subcellular location">
    <subcellularLocation>
        <location evidence="1">Membrane</location>
        <topology evidence="1">Multi-pass membrane protein</topology>
    </subcellularLocation>
</comment>
<reference evidence="8 9" key="1">
    <citation type="journal article" date="2016" name="Nat. Commun.">
        <title>Thousands of microbial genomes shed light on interconnected biogeochemical processes in an aquifer system.</title>
        <authorList>
            <person name="Anantharaman K."/>
            <person name="Brown C.T."/>
            <person name="Hug L.A."/>
            <person name="Sharon I."/>
            <person name="Castelle C.J."/>
            <person name="Probst A.J."/>
            <person name="Thomas B.C."/>
            <person name="Singh A."/>
            <person name="Wilkins M.J."/>
            <person name="Karaoz U."/>
            <person name="Brodie E.L."/>
            <person name="Williams K.H."/>
            <person name="Hubbard S.S."/>
            <person name="Banfield J.F."/>
        </authorList>
    </citation>
    <scope>NUCLEOTIDE SEQUENCE [LARGE SCALE GENOMIC DNA]</scope>
</reference>
<dbReference type="PANTHER" id="PTHR11616">
    <property type="entry name" value="SODIUM/CHLORIDE DEPENDENT TRANSPORTER"/>
    <property type="match status" value="1"/>
</dbReference>
<feature type="transmembrane region" description="Helical" evidence="7">
    <location>
        <begin position="438"/>
        <end position="458"/>
    </location>
</feature>
<keyword evidence="5 7" id="KW-0472">Membrane</keyword>
<feature type="transmembrane region" description="Helical" evidence="7">
    <location>
        <begin position="470"/>
        <end position="491"/>
    </location>
</feature>
<feature type="transmembrane region" description="Helical" evidence="7">
    <location>
        <begin position="364"/>
        <end position="388"/>
    </location>
</feature>
<evidence type="ECO:0000256" key="1">
    <source>
        <dbReference type="ARBA" id="ARBA00004141"/>
    </source>
</evidence>
<dbReference type="Pfam" id="PF00209">
    <property type="entry name" value="SNF"/>
    <property type="match status" value="2"/>
</dbReference>
<evidence type="ECO:0000313" key="9">
    <source>
        <dbReference type="Proteomes" id="UP000177187"/>
    </source>
</evidence>
<dbReference type="NCBIfam" id="NF037979">
    <property type="entry name" value="Na_transp"/>
    <property type="match status" value="1"/>
</dbReference>
<comment type="similarity">
    <text evidence="6">Belongs to the sodium:neurotransmitter symporter (SNF) (TC 2.A.22) family.</text>
</comment>
<dbReference type="CDD" id="cd10334">
    <property type="entry name" value="SLC6sbd_u1"/>
    <property type="match status" value="1"/>
</dbReference>
<dbReference type="PROSITE" id="PS00610">
    <property type="entry name" value="NA_NEUROTRAN_SYMP_1"/>
    <property type="match status" value="1"/>
</dbReference>
<dbReference type="InterPro" id="IPR000175">
    <property type="entry name" value="Na/ntran_symport"/>
</dbReference>
<protein>
    <recommendedName>
        <fullName evidence="6">Transporter</fullName>
    </recommendedName>
</protein>
<keyword evidence="6" id="KW-0769">Symport</keyword>
<feature type="transmembrane region" description="Helical" evidence="7">
    <location>
        <begin position="180"/>
        <end position="200"/>
    </location>
</feature>
<gene>
    <name evidence="8" type="ORF">A2Y64_03085</name>
</gene>
<proteinExistence type="inferred from homology"/>
<dbReference type="PRINTS" id="PR00176">
    <property type="entry name" value="NANEUSMPORT"/>
</dbReference>
<feature type="transmembrane region" description="Helical" evidence="7">
    <location>
        <begin position="154"/>
        <end position="173"/>
    </location>
</feature>
<accession>A0A1F5EYW8</accession>
<feature type="transmembrane region" description="Helical" evidence="7">
    <location>
        <begin position="21"/>
        <end position="40"/>
    </location>
</feature>
<feature type="transmembrane region" description="Helical" evidence="7">
    <location>
        <begin position="228"/>
        <end position="253"/>
    </location>
</feature>
<dbReference type="SUPFAM" id="SSF161070">
    <property type="entry name" value="SNF-like"/>
    <property type="match status" value="1"/>
</dbReference>
<dbReference type="InterPro" id="IPR037272">
    <property type="entry name" value="SNS_sf"/>
</dbReference>
<organism evidence="8 9">
    <name type="scientific">Candidatus Coatesbacteria bacterium RBG_13_66_14</name>
    <dbReference type="NCBI Taxonomy" id="1817816"/>
    <lineage>
        <taxon>Bacteria</taxon>
        <taxon>Candidatus Coatesiibacteriota</taxon>
    </lineage>
</organism>
<dbReference type="Proteomes" id="UP000177187">
    <property type="component" value="Unassembled WGS sequence"/>
</dbReference>
<keyword evidence="3 6" id="KW-0812">Transmembrane</keyword>
<dbReference type="EMBL" id="MFAF01000118">
    <property type="protein sequence ID" value="OGD72496.1"/>
    <property type="molecule type" value="Genomic_DNA"/>
</dbReference>
<evidence type="ECO:0000256" key="2">
    <source>
        <dbReference type="ARBA" id="ARBA00022448"/>
    </source>
</evidence>
<evidence type="ECO:0000256" key="4">
    <source>
        <dbReference type="ARBA" id="ARBA00022989"/>
    </source>
</evidence>
<feature type="transmembrane region" description="Helical" evidence="7">
    <location>
        <begin position="321"/>
        <end position="343"/>
    </location>
</feature>
<evidence type="ECO:0000256" key="3">
    <source>
        <dbReference type="ARBA" id="ARBA00022692"/>
    </source>
</evidence>
<feature type="transmembrane region" description="Helical" evidence="7">
    <location>
        <begin position="394"/>
        <end position="417"/>
    </location>
</feature>
<dbReference type="PROSITE" id="PS50267">
    <property type="entry name" value="NA_NEUROTRAN_SYMP_3"/>
    <property type="match status" value="1"/>
</dbReference>
<evidence type="ECO:0000256" key="5">
    <source>
        <dbReference type="ARBA" id="ARBA00023136"/>
    </source>
</evidence>
<keyword evidence="2 6" id="KW-0813">Transport</keyword>
<feature type="transmembrane region" description="Helical" evidence="7">
    <location>
        <begin position="94"/>
        <end position="122"/>
    </location>
</feature>